<dbReference type="Proteomes" id="UP001597414">
    <property type="component" value="Unassembled WGS sequence"/>
</dbReference>
<reference evidence="3" key="1">
    <citation type="journal article" date="2019" name="Int. J. Syst. Evol. Microbiol.">
        <title>The Global Catalogue of Microorganisms (GCM) 10K type strain sequencing project: providing services to taxonomists for standard genome sequencing and annotation.</title>
        <authorList>
            <consortium name="The Broad Institute Genomics Platform"/>
            <consortium name="The Broad Institute Genome Sequencing Center for Infectious Disease"/>
            <person name="Wu L."/>
            <person name="Ma J."/>
        </authorList>
    </citation>
    <scope>NUCLEOTIDE SEQUENCE [LARGE SCALE GENOMIC DNA]</scope>
    <source>
        <strain evidence="3">KCTC 19812</strain>
    </source>
</reference>
<dbReference type="RefSeq" id="WP_380801953.1">
    <property type="nucleotide sequence ID" value="NZ_JBHUIV010000016.1"/>
</dbReference>
<feature type="compositionally biased region" description="Basic and acidic residues" evidence="1">
    <location>
        <begin position="58"/>
        <end position="69"/>
    </location>
</feature>
<organism evidence="2 3">
    <name type="scientific">Shivajiella indica</name>
    <dbReference type="NCBI Taxonomy" id="872115"/>
    <lineage>
        <taxon>Bacteria</taxon>
        <taxon>Pseudomonadati</taxon>
        <taxon>Bacteroidota</taxon>
        <taxon>Cytophagia</taxon>
        <taxon>Cytophagales</taxon>
        <taxon>Cyclobacteriaceae</taxon>
        <taxon>Shivajiella</taxon>
    </lineage>
</organism>
<feature type="region of interest" description="Disordered" evidence="1">
    <location>
        <begin position="43"/>
        <end position="69"/>
    </location>
</feature>
<sequence>MDRDKHSCLQQAGIKAALLKNHNRKHSTHSCSAQFGHWLKGLKKNSYHNRGPASGEAGQRESIRKFKPA</sequence>
<evidence type="ECO:0000313" key="3">
    <source>
        <dbReference type="Proteomes" id="UP001597414"/>
    </source>
</evidence>
<keyword evidence="3" id="KW-1185">Reference proteome</keyword>
<accession>A0ABW5B8S8</accession>
<name>A0ABW5B8S8_9BACT</name>
<comment type="caution">
    <text evidence="2">The sequence shown here is derived from an EMBL/GenBank/DDBJ whole genome shotgun (WGS) entry which is preliminary data.</text>
</comment>
<evidence type="ECO:0000313" key="2">
    <source>
        <dbReference type="EMBL" id="MFD2201859.1"/>
    </source>
</evidence>
<proteinExistence type="predicted"/>
<gene>
    <name evidence="2" type="ORF">ACFSKV_09785</name>
</gene>
<evidence type="ECO:0000256" key="1">
    <source>
        <dbReference type="SAM" id="MobiDB-lite"/>
    </source>
</evidence>
<protein>
    <submittedName>
        <fullName evidence="2">Uncharacterized protein</fullName>
    </submittedName>
</protein>
<dbReference type="EMBL" id="JBHUIV010000016">
    <property type="protein sequence ID" value="MFD2201859.1"/>
    <property type="molecule type" value="Genomic_DNA"/>
</dbReference>